<feature type="compositionally biased region" description="Basic and acidic residues" evidence="1">
    <location>
        <begin position="56"/>
        <end position="75"/>
    </location>
</feature>
<evidence type="ECO:0000256" key="1">
    <source>
        <dbReference type="SAM" id="MobiDB-lite"/>
    </source>
</evidence>
<sequence length="183" mass="20499">MDNKWYDCWGSIVLLQGHLIKDLKIFRQVFEERKENRSGSTLTGARSSASVGSLQERSKESERNPQESYDQSKLEEELDGSVESWYDRCEEKPELSDSISYDKPRQKSNAVTPSEHSILKGLEASSGINKKKSDSALTVSTPTFPISFPIMESATPKGNQISLSDVTDCDVSIKHRDANHTIL</sequence>
<gene>
    <name evidence="2" type="ORF">IMSHALPRED_002898</name>
</gene>
<name>A0A8H3J6Z4_9LECA</name>
<dbReference type="AlphaFoldDB" id="A0A8H3J6Z4"/>
<dbReference type="Proteomes" id="UP000664534">
    <property type="component" value="Unassembled WGS sequence"/>
</dbReference>
<feature type="compositionally biased region" description="Polar residues" evidence="1">
    <location>
        <begin position="38"/>
        <end position="55"/>
    </location>
</feature>
<feature type="region of interest" description="Disordered" evidence="1">
    <location>
        <begin position="36"/>
        <end position="117"/>
    </location>
</feature>
<organism evidence="2 3">
    <name type="scientific">Imshaugia aleurites</name>
    <dbReference type="NCBI Taxonomy" id="172621"/>
    <lineage>
        <taxon>Eukaryota</taxon>
        <taxon>Fungi</taxon>
        <taxon>Dikarya</taxon>
        <taxon>Ascomycota</taxon>
        <taxon>Pezizomycotina</taxon>
        <taxon>Lecanoromycetes</taxon>
        <taxon>OSLEUM clade</taxon>
        <taxon>Lecanoromycetidae</taxon>
        <taxon>Lecanorales</taxon>
        <taxon>Lecanorineae</taxon>
        <taxon>Parmeliaceae</taxon>
        <taxon>Imshaugia</taxon>
    </lineage>
</organism>
<evidence type="ECO:0000313" key="2">
    <source>
        <dbReference type="EMBL" id="CAF9941790.1"/>
    </source>
</evidence>
<proteinExistence type="predicted"/>
<feature type="compositionally biased region" description="Basic and acidic residues" evidence="1">
    <location>
        <begin position="85"/>
        <end position="105"/>
    </location>
</feature>
<accession>A0A8H3J6Z4</accession>
<dbReference type="EMBL" id="CAJPDT010000157">
    <property type="protein sequence ID" value="CAF9941790.1"/>
    <property type="molecule type" value="Genomic_DNA"/>
</dbReference>
<reference evidence="2" key="1">
    <citation type="submission" date="2021-03" db="EMBL/GenBank/DDBJ databases">
        <authorList>
            <person name="Tagirdzhanova G."/>
        </authorList>
    </citation>
    <scope>NUCLEOTIDE SEQUENCE</scope>
</reference>
<protein>
    <submittedName>
        <fullName evidence="2">Uncharacterized protein</fullName>
    </submittedName>
</protein>
<keyword evidence="3" id="KW-1185">Reference proteome</keyword>
<evidence type="ECO:0000313" key="3">
    <source>
        <dbReference type="Proteomes" id="UP000664534"/>
    </source>
</evidence>
<comment type="caution">
    <text evidence="2">The sequence shown here is derived from an EMBL/GenBank/DDBJ whole genome shotgun (WGS) entry which is preliminary data.</text>
</comment>